<dbReference type="InterPro" id="IPR012291">
    <property type="entry name" value="CBM2_carb-bd_dom_sf"/>
</dbReference>
<dbReference type="Pfam" id="PF01341">
    <property type="entry name" value="Glyco_hydro_6"/>
    <property type="match status" value="1"/>
</dbReference>
<dbReference type="SUPFAM" id="SSF49384">
    <property type="entry name" value="Carbohydrate-binding domain"/>
    <property type="match status" value="1"/>
</dbReference>
<dbReference type="Gene3D" id="2.60.40.290">
    <property type="match status" value="1"/>
</dbReference>
<evidence type="ECO:0000256" key="8">
    <source>
        <dbReference type="PROSITE-ProRule" id="PRU10056"/>
    </source>
</evidence>
<evidence type="ECO:0000313" key="12">
    <source>
        <dbReference type="Proteomes" id="UP001316189"/>
    </source>
</evidence>
<dbReference type="EMBL" id="CP101988">
    <property type="protein sequence ID" value="UUI74749.1"/>
    <property type="molecule type" value="Genomic_DNA"/>
</dbReference>
<dbReference type="PROSITE" id="PS51173">
    <property type="entry name" value="CBM2"/>
    <property type="match status" value="1"/>
</dbReference>
<evidence type="ECO:0000256" key="5">
    <source>
        <dbReference type="ARBA" id="ARBA00023277"/>
    </source>
</evidence>
<keyword evidence="4" id="KW-1015">Disulfide bond</keyword>
<keyword evidence="3 9" id="KW-0136">Cellulose degradation</keyword>
<dbReference type="SMART" id="SM00637">
    <property type="entry name" value="CBD_II"/>
    <property type="match status" value="1"/>
</dbReference>
<organism evidence="11 12">
    <name type="scientific">Cellulomonas chengniuliangii</name>
    <dbReference type="NCBI Taxonomy" id="2968084"/>
    <lineage>
        <taxon>Bacteria</taxon>
        <taxon>Bacillati</taxon>
        <taxon>Actinomycetota</taxon>
        <taxon>Actinomycetes</taxon>
        <taxon>Micrococcales</taxon>
        <taxon>Cellulomonadaceae</taxon>
        <taxon>Cellulomonas</taxon>
    </lineage>
</organism>
<dbReference type="SUPFAM" id="SSF51989">
    <property type="entry name" value="Glycosyl hydrolases family 6, cellulases"/>
    <property type="match status" value="1"/>
</dbReference>
<dbReference type="PROSITE" id="PS00655">
    <property type="entry name" value="GLYCOSYL_HYDROL_F6_1"/>
    <property type="match status" value="1"/>
</dbReference>
<evidence type="ECO:0000256" key="1">
    <source>
        <dbReference type="ARBA" id="ARBA00022729"/>
    </source>
</evidence>
<evidence type="ECO:0000256" key="6">
    <source>
        <dbReference type="ARBA" id="ARBA00023295"/>
    </source>
</evidence>
<name>A0ABY5KWD9_9CELL</name>
<evidence type="ECO:0000256" key="7">
    <source>
        <dbReference type="ARBA" id="ARBA00023326"/>
    </source>
</evidence>
<dbReference type="EC" id="3.2.1.-" evidence="9"/>
<dbReference type="RefSeq" id="WP_227570389.1">
    <property type="nucleotide sequence ID" value="NZ_CP101988.1"/>
</dbReference>
<evidence type="ECO:0000256" key="2">
    <source>
        <dbReference type="ARBA" id="ARBA00022801"/>
    </source>
</evidence>
<dbReference type="Proteomes" id="UP001316189">
    <property type="component" value="Chromosome"/>
</dbReference>
<dbReference type="InterPro" id="IPR001524">
    <property type="entry name" value="Glyco_hydro_6_CS"/>
</dbReference>
<gene>
    <name evidence="11" type="ORF">NP064_13275</name>
</gene>
<keyword evidence="6 9" id="KW-0326">Glycosidase</keyword>
<dbReference type="PRINTS" id="PR00733">
    <property type="entry name" value="GLHYDRLASE6"/>
</dbReference>
<dbReference type="InterPro" id="IPR008965">
    <property type="entry name" value="CBM2/CBM3_carb-bd_dom_sf"/>
</dbReference>
<dbReference type="InterPro" id="IPR016288">
    <property type="entry name" value="Beta_cellobiohydrolase"/>
</dbReference>
<protein>
    <recommendedName>
        <fullName evidence="9">Glucanase</fullName>
        <ecNumber evidence="9">3.2.1.-</ecNumber>
    </recommendedName>
</protein>
<evidence type="ECO:0000256" key="9">
    <source>
        <dbReference type="RuleBase" id="RU361186"/>
    </source>
</evidence>
<accession>A0ABY5KWD9</accession>
<dbReference type="InterPro" id="IPR036434">
    <property type="entry name" value="Beta_cellobiohydrolase_sf"/>
</dbReference>
<proteinExistence type="inferred from homology"/>
<feature type="active site" evidence="8">
    <location>
        <position position="119"/>
    </location>
</feature>
<keyword evidence="2 9" id="KW-0378">Hydrolase</keyword>
<feature type="chain" id="PRO_5044990087" description="Glucanase" evidence="9">
    <location>
        <begin position="33"/>
        <end position="523"/>
    </location>
</feature>
<keyword evidence="12" id="KW-1185">Reference proteome</keyword>
<sequence length="523" mass="54446">MPVAPQPRLLAGAAASTLALALAVSGAASAVAAPGGPPAPAPAAPSLYVDWESSTLRAAEGLTGQERDDAVLLGSYPSGAWFTSGTPAEVQAAVDEHVSAAAAEGAIPMLVAYNVPYRDCAQYSAGGAADTAEYTAWIDAFAAGIGDREALVVLEPDGLGIIPWYTTVNGELEWCQPADVDPATSASERFVQLNHAVDALAALPAAKVYLDGTHNGWLGVGDATDRLIRAGVERADGFFLNASNYQATEKVSRYAGWVSDCIALSTQTWWEPAWCASQYYPASPDDLSTWLLTDAAYDATFADTGLARDRAAQKHALIDTSRNGQGPWTAPAGKYSDPEEWCNPPGRGLGLRPTLQTGDPVIDGYVWIKVPGESDGRCLRGTAGPLDPERGMEDPAAGGWFPEQAAELIALADPPVAAPECRVRSVVHGTWPGGFIAQVWVTNTGPTTLQGWDLRFALTDGGQVVESWGADVAQSGQVVDAGSLAWNSRLAPGSTMTFGYVGAGASGQASLLRLLDGKACTVG</sequence>
<keyword evidence="5 9" id="KW-0119">Carbohydrate metabolism</keyword>
<dbReference type="InterPro" id="IPR001919">
    <property type="entry name" value="CBD2"/>
</dbReference>
<reference evidence="11 12" key="1">
    <citation type="submission" date="2022-07" db="EMBL/GenBank/DDBJ databases">
        <title>Novel species in genus cellulomonas.</title>
        <authorList>
            <person name="Ye L."/>
        </authorList>
    </citation>
    <scope>NUCLEOTIDE SEQUENCE [LARGE SCALE GENOMIC DNA]</scope>
    <source>
        <strain evidence="12">zg-Y338</strain>
    </source>
</reference>
<evidence type="ECO:0000256" key="3">
    <source>
        <dbReference type="ARBA" id="ARBA00023001"/>
    </source>
</evidence>
<evidence type="ECO:0000313" key="11">
    <source>
        <dbReference type="EMBL" id="UUI74749.1"/>
    </source>
</evidence>
<evidence type="ECO:0000259" key="10">
    <source>
        <dbReference type="PROSITE" id="PS51173"/>
    </source>
</evidence>
<evidence type="ECO:0000256" key="4">
    <source>
        <dbReference type="ARBA" id="ARBA00023157"/>
    </source>
</evidence>
<keyword evidence="1 9" id="KW-0732">Signal</keyword>
<dbReference type="PANTHER" id="PTHR34876">
    <property type="match status" value="1"/>
</dbReference>
<comment type="similarity">
    <text evidence="9">Belongs to the glycosyl hydrolase family 6.</text>
</comment>
<dbReference type="PANTHER" id="PTHR34876:SF4">
    <property type="entry name" value="1,4-BETA-D-GLUCAN CELLOBIOHYDROLASE C-RELATED"/>
    <property type="match status" value="1"/>
</dbReference>
<feature type="domain" description="CBM2" evidence="10">
    <location>
        <begin position="414"/>
        <end position="523"/>
    </location>
</feature>
<dbReference type="Gene3D" id="3.20.20.40">
    <property type="entry name" value="1, 4-beta cellobiohydrolase"/>
    <property type="match status" value="1"/>
</dbReference>
<feature type="signal peptide" evidence="9">
    <location>
        <begin position="1"/>
        <end position="32"/>
    </location>
</feature>
<dbReference type="GO" id="GO:0016787">
    <property type="term" value="F:hydrolase activity"/>
    <property type="evidence" value="ECO:0007669"/>
    <property type="project" value="UniProtKB-KW"/>
</dbReference>
<dbReference type="Pfam" id="PF00553">
    <property type="entry name" value="CBM_2"/>
    <property type="match status" value="1"/>
</dbReference>
<keyword evidence="7 9" id="KW-0624">Polysaccharide degradation</keyword>